<dbReference type="EMBL" id="QRJH01000005">
    <property type="protein sequence ID" value="RHH17813.1"/>
    <property type="molecule type" value="Genomic_DNA"/>
</dbReference>
<evidence type="ECO:0000313" key="1">
    <source>
        <dbReference type="EMBL" id="CUP36236.1"/>
    </source>
</evidence>
<organism evidence="1 4">
    <name type="scientific">Blautia obeum</name>
    <dbReference type="NCBI Taxonomy" id="40520"/>
    <lineage>
        <taxon>Bacteria</taxon>
        <taxon>Bacillati</taxon>
        <taxon>Bacillota</taxon>
        <taxon>Clostridia</taxon>
        <taxon>Lachnospirales</taxon>
        <taxon>Lachnospiraceae</taxon>
        <taxon>Blautia</taxon>
    </lineage>
</organism>
<evidence type="ECO:0000313" key="4">
    <source>
        <dbReference type="Proteomes" id="UP000095413"/>
    </source>
</evidence>
<evidence type="ECO:0000313" key="6">
    <source>
        <dbReference type="Proteomes" id="UP000293506"/>
    </source>
</evidence>
<gene>
    <name evidence="2" type="ORF">DW222_10415</name>
    <name evidence="3" type="ORF">EAI82_05020</name>
    <name evidence="1" type="ORF">ERS852533_01096</name>
</gene>
<dbReference type="OrthoDB" id="2066427at2"/>
<evidence type="ECO:0000313" key="5">
    <source>
        <dbReference type="Proteomes" id="UP000284024"/>
    </source>
</evidence>
<dbReference type="Proteomes" id="UP000095413">
    <property type="component" value="Unassembled WGS sequence"/>
</dbReference>
<sequence>MEQNKIKPDTILKNFWKDNHHFADLFNAALFEGEQVLNPADLLEVDTDVSSILRFNGHAETVQKVLDVVKKTAYGIDFVI</sequence>
<evidence type="ECO:0000313" key="3">
    <source>
        <dbReference type="EMBL" id="RYT67880.1"/>
    </source>
</evidence>
<dbReference type="Proteomes" id="UP000293506">
    <property type="component" value="Unassembled WGS sequence"/>
</dbReference>
<accession>A0A174MLL0</accession>
<dbReference type="RefSeq" id="WP_005422066.1">
    <property type="nucleotide sequence ID" value="NZ_CP176627.1"/>
</dbReference>
<reference evidence="2 5" key="2">
    <citation type="submission" date="2018-08" db="EMBL/GenBank/DDBJ databases">
        <title>A genome reference for cultivated species of the human gut microbiota.</title>
        <authorList>
            <person name="Zou Y."/>
            <person name="Xue W."/>
            <person name="Luo G."/>
        </authorList>
    </citation>
    <scope>NUCLEOTIDE SEQUENCE [LARGE SCALE GENOMIC DNA]</scope>
    <source>
        <strain evidence="2 5">AM18-2AC</strain>
    </source>
</reference>
<dbReference type="GeneID" id="79803101"/>
<dbReference type="EMBL" id="RCXQ01000003">
    <property type="protein sequence ID" value="RYT67880.1"/>
    <property type="molecule type" value="Genomic_DNA"/>
</dbReference>
<reference evidence="1 4" key="1">
    <citation type="submission" date="2015-09" db="EMBL/GenBank/DDBJ databases">
        <authorList>
            <consortium name="Pathogen Informatics"/>
        </authorList>
    </citation>
    <scope>NUCLEOTIDE SEQUENCE [LARGE SCALE GENOMIC DNA]</scope>
    <source>
        <strain evidence="1 4">2789STDY5834921</strain>
    </source>
</reference>
<name>A0A174MLL0_9FIRM</name>
<reference evidence="3 6" key="3">
    <citation type="journal article" date="2019" name="Science, e1252229">
        <title>Invertible promoters mediate bacterial phase variation, antibiotic resistance, and host adaptation in the gut.</title>
        <authorList>
            <person name="Jiang X."/>
            <person name="Hall A.B."/>
            <person name="Arthur T.D."/>
            <person name="Plichta D.R."/>
            <person name="Covington C.T."/>
            <person name="Poyet M."/>
            <person name="Crothers J."/>
            <person name="Moses P.L."/>
            <person name="Tolonen A.C."/>
            <person name="Vlamakis H."/>
            <person name="Alm E.J."/>
            <person name="Xavier R.J."/>
        </authorList>
    </citation>
    <scope>NUCLEOTIDE SEQUENCE [LARGE SCALE GENOMIC DNA]</scope>
    <source>
        <strain evidence="6">af_0058</strain>
        <strain evidence="3">Af_0058</strain>
    </source>
</reference>
<dbReference type="Proteomes" id="UP000284024">
    <property type="component" value="Unassembled WGS sequence"/>
</dbReference>
<evidence type="ECO:0000313" key="2">
    <source>
        <dbReference type="EMBL" id="RHH17813.1"/>
    </source>
</evidence>
<proteinExistence type="predicted"/>
<protein>
    <submittedName>
        <fullName evidence="1">Uncharacterized protein</fullName>
    </submittedName>
</protein>
<dbReference type="EMBL" id="CZBA01000005">
    <property type="protein sequence ID" value="CUP36236.1"/>
    <property type="molecule type" value="Genomic_DNA"/>
</dbReference>
<dbReference type="AlphaFoldDB" id="A0A174MLL0"/>